<dbReference type="InterPro" id="IPR000073">
    <property type="entry name" value="AB_hydrolase_1"/>
</dbReference>
<protein>
    <recommendedName>
        <fullName evidence="1">AB hydrolase-1 domain-containing protein</fullName>
    </recommendedName>
</protein>
<dbReference type="PANTHER" id="PTHR43139">
    <property type="entry name" value="SI:DKEY-122A22.2"/>
    <property type="match status" value="1"/>
</dbReference>
<dbReference type="EMBL" id="BT122315">
    <property type="protein sequence ID" value="ADE75703.1"/>
    <property type="molecule type" value="mRNA"/>
</dbReference>
<dbReference type="GO" id="GO:0003824">
    <property type="term" value="F:catalytic activity"/>
    <property type="evidence" value="ECO:0007669"/>
    <property type="project" value="InterPro"/>
</dbReference>
<dbReference type="PRINTS" id="PR00412">
    <property type="entry name" value="EPOXHYDRLASE"/>
</dbReference>
<sequence length="305" mass="34289">MAGYCFSLISFWTKRLQKAFVSAGLESKLIDVDDSTTIHCWAPKKCDTHKQNVVLIHGFGTNAMWQWYPQIQPFVGSFNVYVPDLVFFGDSTTRSSERSEIFQAESLMKMLKRLGVSKFSVVGTSYGGFVAYTLAYLYPEAVDKVVIASSAVCKHVEDNTELLKRANLPKISDVLLPQSPASLRILTRLSVYKPPLTMLPNFILNDFIQILYVENRAEKIELLAGLTLGTEGAAVPVINKDVLIVWGEHDQIFPMDKAFQLKKHLRDQAELVVMKNASHIPHIENPQEFNAVVKNFLLHHSSSIS</sequence>
<organism evidence="2">
    <name type="scientific">Picea sitchensis</name>
    <name type="common">Sitka spruce</name>
    <name type="synonym">Pinus sitchensis</name>
    <dbReference type="NCBI Taxonomy" id="3332"/>
    <lineage>
        <taxon>Eukaryota</taxon>
        <taxon>Viridiplantae</taxon>
        <taxon>Streptophyta</taxon>
        <taxon>Embryophyta</taxon>
        <taxon>Tracheophyta</taxon>
        <taxon>Spermatophyta</taxon>
        <taxon>Pinopsida</taxon>
        <taxon>Pinidae</taxon>
        <taxon>Conifers I</taxon>
        <taxon>Pinales</taxon>
        <taxon>Pinaceae</taxon>
        <taxon>Picea</taxon>
    </lineage>
</organism>
<dbReference type="Pfam" id="PF00561">
    <property type="entry name" value="Abhydrolase_1"/>
    <property type="match status" value="1"/>
</dbReference>
<feature type="domain" description="AB hydrolase-1" evidence="1">
    <location>
        <begin position="53"/>
        <end position="286"/>
    </location>
</feature>
<evidence type="ECO:0000313" key="2">
    <source>
        <dbReference type="EMBL" id="ADE75703.1"/>
    </source>
</evidence>
<proteinExistence type="evidence at transcript level"/>
<dbReference type="Gene3D" id="3.40.50.1820">
    <property type="entry name" value="alpha/beta hydrolase"/>
    <property type="match status" value="1"/>
</dbReference>
<dbReference type="InterPro" id="IPR029058">
    <property type="entry name" value="AB_hydrolase_fold"/>
</dbReference>
<dbReference type="AlphaFoldDB" id="D5A834"/>
<name>D5A834_PICSI</name>
<dbReference type="InterPro" id="IPR000639">
    <property type="entry name" value="Epox_hydrolase-like"/>
</dbReference>
<dbReference type="SUPFAM" id="SSF53474">
    <property type="entry name" value="alpha/beta-Hydrolases"/>
    <property type="match status" value="1"/>
</dbReference>
<dbReference type="InterPro" id="IPR052370">
    <property type="entry name" value="Meta-cleavage_hydrolase"/>
</dbReference>
<evidence type="ECO:0000259" key="1">
    <source>
        <dbReference type="Pfam" id="PF00561"/>
    </source>
</evidence>
<dbReference type="PRINTS" id="PR00111">
    <property type="entry name" value="ABHYDROLASE"/>
</dbReference>
<reference evidence="2" key="1">
    <citation type="submission" date="2010-04" db="EMBL/GenBank/DDBJ databases">
        <authorList>
            <person name="Reid K.E."/>
            <person name="Liao N."/>
            <person name="Chan S."/>
            <person name="Docking R."/>
            <person name="Taylor G."/>
            <person name="Moore R."/>
            <person name="Mayo M."/>
            <person name="Munro S."/>
            <person name="King J."/>
            <person name="Yanchuk A."/>
            <person name="Holt R."/>
            <person name="Jones S."/>
            <person name="Marra M."/>
            <person name="Ritland C.E."/>
            <person name="Ritland K."/>
            <person name="Bohlmann J."/>
        </authorList>
    </citation>
    <scope>NUCLEOTIDE SEQUENCE</scope>
    <source>
        <tissue evidence="2">Buds collected with no treatment. Collection October 2007</tissue>
    </source>
</reference>
<dbReference type="PANTHER" id="PTHR43139:SF52">
    <property type="entry name" value="SI:DKEY-122A22.2"/>
    <property type="match status" value="1"/>
</dbReference>
<accession>D5A834</accession>